<feature type="binding site" evidence="44">
    <location>
        <begin position="96"/>
        <end position="100"/>
    </location>
    <ligand>
        <name>ATP</name>
        <dbReference type="ChEBI" id="CHEBI:30616"/>
    </ligand>
</feature>
<evidence type="ECO:0000256" key="14">
    <source>
        <dbReference type="ARBA" id="ARBA00022989"/>
    </source>
</evidence>
<dbReference type="GO" id="GO:0045134">
    <property type="term" value="F:UDP phosphatase activity"/>
    <property type="evidence" value="ECO:0007669"/>
    <property type="project" value="TreeGrafter"/>
</dbReference>
<dbReference type="InterPro" id="IPR000407">
    <property type="entry name" value="GDA1_CD39_NTPase"/>
</dbReference>
<keyword evidence="8" id="KW-0812">Transmembrane</keyword>
<evidence type="ECO:0000256" key="30">
    <source>
        <dbReference type="ARBA" id="ARBA00048153"/>
    </source>
</evidence>
<evidence type="ECO:0000256" key="37">
    <source>
        <dbReference type="ARBA" id="ARBA00049189"/>
    </source>
</evidence>
<comment type="caution">
    <text evidence="46">The sequence shown here is derived from an EMBL/GenBank/DDBJ whole genome shotgun (WGS) entry which is preliminary data.</text>
</comment>
<comment type="catalytic activity">
    <reaction evidence="29">
        <text>CDP + H2O = CMP + phosphate + H(+)</text>
        <dbReference type="Rhea" id="RHEA:64880"/>
        <dbReference type="ChEBI" id="CHEBI:15377"/>
        <dbReference type="ChEBI" id="CHEBI:15378"/>
        <dbReference type="ChEBI" id="CHEBI:43474"/>
        <dbReference type="ChEBI" id="CHEBI:58069"/>
        <dbReference type="ChEBI" id="CHEBI:60377"/>
    </reaction>
    <physiologicalReaction direction="left-to-right" evidence="29">
        <dbReference type="Rhea" id="RHEA:64881"/>
    </physiologicalReaction>
</comment>
<evidence type="ECO:0000256" key="2">
    <source>
        <dbReference type="ARBA" id="ARBA00001946"/>
    </source>
</evidence>
<evidence type="ECO:0000256" key="16">
    <source>
        <dbReference type="ARBA" id="ARBA00023157"/>
    </source>
</evidence>
<accession>A0AAV6YNK8</accession>
<dbReference type="Gene3D" id="3.30.420.150">
    <property type="entry name" value="Exopolyphosphatase. Domain 2"/>
    <property type="match status" value="1"/>
</dbReference>
<keyword evidence="17" id="KW-0325">Glycoprotein</keyword>
<evidence type="ECO:0000256" key="40">
    <source>
        <dbReference type="ARBA" id="ARBA00049373"/>
    </source>
</evidence>
<comment type="cofactor">
    <cofactor evidence="2">
        <name>Mg(2+)</name>
        <dbReference type="ChEBI" id="CHEBI:18420"/>
    </cofactor>
</comment>
<evidence type="ECO:0000256" key="1">
    <source>
        <dbReference type="ARBA" id="ARBA00001913"/>
    </source>
</evidence>
<keyword evidence="12 44" id="KW-0067">ATP-binding</keyword>
<evidence type="ECO:0000256" key="38">
    <source>
        <dbReference type="ARBA" id="ARBA00049315"/>
    </source>
</evidence>
<evidence type="ECO:0000256" key="45">
    <source>
        <dbReference type="RuleBase" id="RU003833"/>
    </source>
</evidence>
<keyword evidence="13" id="KW-0460">Magnesium</keyword>
<evidence type="ECO:0000256" key="28">
    <source>
        <dbReference type="ARBA" id="ARBA00047940"/>
    </source>
</evidence>
<evidence type="ECO:0000256" key="34">
    <source>
        <dbReference type="ARBA" id="ARBA00048790"/>
    </source>
</evidence>
<evidence type="ECO:0000256" key="33">
    <source>
        <dbReference type="ARBA" id="ARBA00048778"/>
    </source>
</evidence>
<keyword evidence="9 44" id="KW-0547">Nucleotide-binding</keyword>
<evidence type="ECO:0000256" key="25">
    <source>
        <dbReference type="ARBA" id="ARBA00047297"/>
    </source>
</evidence>
<keyword evidence="11" id="KW-0106">Calcium</keyword>
<evidence type="ECO:0000256" key="44">
    <source>
        <dbReference type="PIRSR" id="PIRSR600407-2"/>
    </source>
</evidence>
<comment type="catalytic activity">
    <reaction evidence="27">
        <text>ITP + 2 H2O = IMP + 2 phosphate + 2 H(+)</text>
        <dbReference type="Rhea" id="RHEA:77735"/>
        <dbReference type="ChEBI" id="CHEBI:15377"/>
        <dbReference type="ChEBI" id="CHEBI:15378"/>
        <dbReference type="ChEBI" id="CHEBI:43474"/>
        <dbReference type="ChEBI" id="CHEBI:58053"/>
        <dbReference type="ChEBI" id="CHEBI:61402"/>
    </reaction>
    <physiologicalReaction direction="left-to-right" evidence="27">
        <dbReference type="Rhea" id="RHEA:77736"/>
    </physiologicalReaction>
</comment>
<comment type="subunit">
    <text evidence="6">Homodimer; disulfide-linked.</text>
</comment>
<keyword evidence="15" id="KW-0472">Membrane</keyword>
<evidence type="ECO:0000256" key="29">
    <source>
        <dbReference type="ARBA" id="ARBA00048136"/>
    </source>
</evidence>
<comment type="catalytic activity">
    <reaction evidence="30">
        <text>GDP + H2O = GMP + phosphate + H(+)</text>
        <dbReference type="Rhea" id="RHEA:22156"/>
        <dbReference type="ChEBI" id="CHEBI:15377"/>
        <dbReference type="ChEBI" id="CHEBI:15378"/>
        <dbReference type="ChEBI" id="CHEBI:43474"/>
        <dbReference type="ChEBI" id="CHEBI:58115"/>
        <dbReference type="ChEBI" id="CHEBI:58189"/>
    </reaction>
    <physiologicalReaction direction="left-to-right" evidence="30">
        <dbReference type="Rhea" id="RHEA:22157"/>
    </physiologicalReaction>
</comment>
<dbReference type="GO" id="GO:0004050">
    <property type="term" value="F:apyrase activity"/>
    <property type="evidence" value="ECO:0007669"/>
    <property type="project" value="UniProtKB-EC"/>
</dbReference>
<dbReference type="Gene3D" id="3.30.420.40">
    <property type="match status" value="1"/>
</dbReference>
<organism evidence="46 47">
    <name type="scientific">Engystomops pustulosus</name>
    <name type="common">Tungara frog</name>
    <name type="synonym">Physalaemus pustulosus</name>
    <dbReference type="NCBI Taxonomy" id="76066"/>
    <lineage>
        <taxon>Eukaryota</taxon>
        <taxon>Metazoa</taxon>
        <taxon>Chordata</taxon>
        <taxon>Craniata</taxon>
        <taxon>Vertebrata</taxon>
        <taxon>Euteleostomi</taxon>
        <taxon>Amphibia</taxon>
        <taxon>Batrachia</taxon>
        <taxon>Anura</taxon>
        <taxon>Neobatrachia</taxon>
        <taxon>Hyloidea</taxon>
        <taxon>Leptodactylidae</taxon>
        <taxon>Leiuperinae</taxon>
        <taxon>Engystomops</taxon>
    </lineage>
</organism>
<evidence type="ECO:0000256" key="18">
    <source>
        <dbReference type="ARBA" id="ARBA00039600"/>
    </source>
</evidence>
<evidence type="ECO:0000256" key="26">
    <source>
        <dbReference type="ARBA" id="ARBA00047358"/>
    </source>
</evidence>
<dbReference type="PANTHER" id="PTHR11782:SF32">
    <property type="entry name" value="ECTONUCLEOSIDE TRIPHOSPHATE DIPHOSPHOHYDROLASE 1"/>
    <property type="match status" value="1"/>
</dbReference>
<comment type="cofactor">
    <cofactor evidence="1">
        <name>Ca(2+)</name>
        <dbReference type="ChEBI" id="CHEBI:29108"/>
    </cofactor>
</comment>
<evidence type="ECO:0000256" key="7">
    <source>
        <dbReference type="ARBA" id="ARBA00012148"/>
    </source>
</evidence>
<evidence type="ECO:0000256" key="39">
    <source>
        <dbReference type="ARBA" id="ARBA00049333"/>
    </source>
</evidence>
<comment type="catalytic activity">
    <reaction evidence="33">
        <text>ATP + H2O = ADP + phosphate + H(+)</text>
        <dbReference type="Rhea" id="RHEA:13065"/>
        <dbReference type="ChEBI" id="CHEBI:15377"/>
        <dbReference type="ChEBI" id="CHEBI:15378"/>
        <dbReference type="ChEBI" id="CHEBI:30616"/>
        <dbReference type="ChEBI" id="CHEBI:43474"/>
        <dbReference type="ChEBI" id="CHEBI:456216"/>
    </reaction>
    <physiologicalReaction direction="left-to-right" evidence="33">
        <dbReference type="Rhea" id="RHEA:13066"/>
    </physiologicalReaction>
</comment>
<evidence type="ECO:0000256" key="17">
    <source>
        <dbReference type="ARBA" id="ARBA00023180"/>
    </source>
</evidence>
<dbReference type="GO" id="GO:0017111">
    <property type="term" value="F:ribonucleoside triphosphate phosphatase activity"/>
    <property type="evidence" value="ECO:0007669"/>
    <property type="project" value="TreeGrafter"/>
</dbReference>
<comment type="catalytic activity">
    <reaction evidence="26">
        <text>UTP + H2O = UDP + phosphate + H(+)</text>
        <dbReference type="Rhea" id="RHEA:64900"/>
        <dbReference type="ChEBI" id="CHEBI:15377"/>
        <dbReference type="ChEBI" id="CHEBI:15378"/>
        <dbReference type="ChEBI" id="CHEBI:43474"/>
        <dbReference type="ChEBI" id="CHEBI:46398"/>
        <dbReference type="ChEBI" id="CHEBI:58223"/>
    </reaction>
    <physiologicalReaction direction="left-to-right" evidence="26">
        <dbReference type="Rhea" id="RHEA:64901"/>
    </physiologicalReaction>
</comment>
<keyword evidence="16" id="KW-1015">Disulfide bond</keyword>
<comment type="catalytic activity">
    <reaction evidence="31">
        <text>IDP + H2O = IMP + phosphate + H(+)</text>
        <dbReference type="Rhea" id="RHEA:35207"/>
        <dbReference type="ChEBI" id="CHEBI:15377"/>
        <dbReference type="ChEBI" id="CHEBI:15378"/>
        <dbReference type="ChEBI" id="CHEBI:43474"/>
        <dbReference type="ChEBI" id="CHEBI:58053"/>
        <dbReference type="ChEBI" id="CHEBI:58280"/>
    </reaction>
    <physiologicalReaction direction="left-to-right" evidence="31">
        <dbReference type="Rhea" id="RHEA:35208"/>
    </physiologicalReaction>
</comment>
<comment type="catalytic activity">
    <reaction evidence="42">
        <text>ADP + H2O = AMP + phosphate + H(+)</text>
        <dbReference type="Rhea" id="RHEA:61436"/>
        <dbReference type="ChEBI" id="CHEBI:15377"/>
        <dbReference type="ChEBI" id="CHEBI:15378"/>
        <dbReference type="ChEBI" id="CHEBI:43474"/>
        <dbReference type="ChEBI" id="CHEBI:456215"/>
        <dbReference type="ChEBI" id="CHEBI:456216"/>
    </reaction>
    <physiologicalReaction direction="left-to-right" evidence="42">
        <dbReference type="Rhea" id="RHEA:61437"/>
    </physiologicalReaction>
</comment>
<evidence type="ECO:0000256" key="19">
    <source>
        <dbReference type="ARBA" id="ARBA00041335"/>
    </source>
</evidence>
<evidence type="ECO:0000256" key="23">
    <source>
        <dbReference type="ARBA" id="ARBA00044314"/>
    </source>
</evidence>
<dbReference type="Pfam" id="PF01150">
    <property type="entry name" value="GDA1_CD39"/>
    <property type="match status" value="1"/>
</dbReference>
<gene>
    <name evidence="46" type="ORF">GDO81_028695</name>
</gene>
<dbReference type="PANTHER" id="PTHR11782">
    <property type="entry name" value="ADENOSINE/GUANOSINE DIPHOSPHATASE"/>
    <property type="match status" value="1"/>
</dbReference>
<comment type="catalytic activity">
    <reaction evidence="36">
        <text>GTP + H2O = GDP + phosphate + H(+)</text>
        <dbReference type="Rhea" id="RHEA:19669"/>
        <dbReference type="ChEBI" id="CHEBI:15377"/>
        <dbReference type="ChEBI" id="CHEBI:15378"/>
        <dbReference type="ChEBI" id="CHEBI:37565"/>
        <dbReference type="ChEBI" id="CHEBI:43474"/>
        <dbReference type="ChEBI" id="CHEBI:58189"/>
    </reaction>
    <physiologicalReaction direction="left-to-right" evidence="36">
        <dbReference type="Rhea" id="RHEA:19670"/>
    </physiologicalReaction>
</comment>
<evidence type="ECO:0000256" key="15">
    <source>
        <dbReference type="ARBA" id="ARBA00023136"/>
    </source>
</evidence>
<comment type="catalytic activity">
    <reaction evidence="25">
        <text>a ribonucleoside 5'-triphosphate + 2 H2O = a ribonucleoside 5'-phosphate + 2 phosphate + 2 H(+)</text>
        <dbReference type="Rhea" id="RHEA:36795"/>
        <dbReference type="ChEBI" id="CHEBI:15377"/>
        <dbReference type="ChEBI" id="CHEBI:15378"/>
        <dbReference type="ChEBI" id="CHEBI:43474"/>
        <dbReference type="ChEBI" id="CHEBI:58043"/>
        <dbReference type="ChEBI" id="CHEBI:61557"/>
        <dbReference type="EC" id="3.6.1.5"/>
    </reaction>
    <physiologicalReaction direction="left-to-right" evidence="25">
        <dbReference type="Rhea" id="RHEA:36796"/>
    </physiologicalReaction>
</comment>
<comment type="catalytic activity">
    <reaction evidence="41">
        <text>UDP + H2O = UMP + phosphate + H(+)</text>
        <dbReference type="Rhea" id="RHEA:64876"/>
        <dbReference type="ChEBI" id="CHEBI:15377"/>
        <dbReference type="ChEBI" id="CHEBI:15378"/>
        <dbReference type="ChEBI" id="CHEBI:43474"/>
        <dbReference type="ChEBI" id="CHEBI:57865"/>
        <dbReference type="ChEBI" id="CHEBI:58223"/>
    </reaction>
    <physiologicalReaction direction="left-to-right" evidence="41">
        <dbReference type="Rhea" id="RHEA:64877"/>
    </physiologicalReaction>
</comment>
<comment type="catalytic activity">
    <reaction evidence="35">
        <text>CTP + H2O = CDP + phosphate + H(+)</text>
        <dbReference type="Rhea" id="RHEA:29387"/>
        <dbReference type="ChEBI" id="CHEBI:15377"/>
        <dbReference type="ChEBI" id="CHEBI:15378"/>
        <dbReference type="ChEBI" id="CHEBI:37563"/>
        <dbReference type="ChEBI" id="CHEBI:43474"/>
        <dbReference type="ChEBI" id="CHEBI:58069"/>
    </reaction>
    <physiologicalReaction direction="left-to-right" evidence="35">
        <dbReference type="Rhea" id="RHEA:29388"/>
    </physiologicalReaction>
</comment>
<comment type="catalytic activity">
    <reaction evidence="37">
        <text>ITP + H2O = IDP + phosphate + H(+)</text>
        <dbReference type="Rhea" id="RHEA:28330"/>
        <dbReference type="ChEBI" id="CHEBI:15377"/>
        <dbReference type="ChEBI" id="CHEBI:15378"/>
        <dbReference type="ChEBI" id="CHEBI:43474"/>
        <dbReference type="ChEBI" id="CHEBI:58280"/>
        <dbReference type="ChEBI" id="CHEBI:61402"/>
    </reaction>
    <physiologicalReaction direction="left-to-right" evidence="37">
        <dbReference type="Rhea" id="RHEA:28331"/>
    </physiologicalReaction>
</comment>
<comment type="catalytic activity">
    <reaction evidence="28">
        <text>a ribonucleoside 5'-triphosphate + H2O = a ribonucleoside 5'-diphosphate + phosphate + H(+)</text>
        <dbReference type="Rhea" id="RHEA:23680"/>
        <dbReference type="ChEBI" id="CHEBI:15377"/>
        <dbReference type="ChEBI" id="CHEBI:15378"/>
        <dbReference type="ChEBI" id="CHEBI:43474"/>
        <dbReference type="ChEBI" id="CHEBI:57930"/>
        <dbReference type="ChEBI" id="CHEBI:61557"/>
    </reaction>
    <physiologicalReaction direction="left-to-right" evidence="28">
        <dbReference type="Rhea" id="RHEA:23681"/>
    </physiologicalReaction>
</comment>
<evidence type="ECO:0000256" key="4">
    <source>
        <dbReference type="ARBA" id="ARBA00004345"/>
    </source>
</evidence>
<sequence>MESICEVNFCSVLSRHLLNIFFYSRMMNPAVANEVLTSVENTLRSSPFDFQGARIISGQEEGAYGWITVNYLLGNFIQQRSYFRSVRTSGALDLGGASTQITFESDDFIESEDNSLHFRLYGRSYNVYTHSFLCYGKDQALRLQLANRIA</sequence>
<comment type="catalytic activity">
    <reaction evidence="32">
        <text>ATP + 2 H2O = AMP + 2 phosphate + 2 H(+)</text>
        <dbReference type="Rhea" id="RHEA:20988"/>
        <dbReference type="ChEBI" id="CHEBI:15377"/>
        <dbReference type="ChEBI" id="CHEBI:15378"/>
        <dbReference type="ChEBI" id="CHEBI:30616"/>
        <dbReference type="ChEBI" id="CHEBI:43474"/>
        <dbReference type="ChEBI" id="CHEBI:456215"/>
    </reaction>
    <physiologicalReaction direction="left-to-right" evidence="32">
        <dbReference type="Rhea" id="RHEA:20989"/>
    </physiologicalReaction>
</comment>
<dbReference type="GO" id="GO:0009134">
    <property type="term" value="P:nucleoside diphosphate catabolic process"/>
    <property type="evidence" value="ECO:0007669"/>
    <property type="project" value="TreeGrafter"/>
</dbReference>
<evidence type="ECO:0000256" key="10">
    <source>
        <dbReference type="ARBA" id="ARBA00022801"/>
    </source>
</evidence>
<evidence type="ECO:0000313" key="47">
    <source>
        <dbReference type="Proteomes" id="UP000824782"/>
    </source>
</evidence>
<evidence type="ECO:0000256" key="24">
    <source>
        <dbReference type="ARBA" id="ARBA00045877"/>
    </source>
</evidence>
<evidence type="ECO:0000256" key="41">
    <source>
        <dbReference type="ARBA" id="ARBA00049502"/>
    </source>
</evidence>
<evidence type="ECO:0000256" key="42">
    <source>
        <dbReference type="ARBA" id="ARBA00049526"/>
    </source>
</evidence>
<evidence type="ECO:0000256" key="31">
    <source>
        <dbReference type="ARBA" id="ARBA00048279"/>
    </source>
</evidence>
<evidence type="ECO:0000256" key="22">
    <source>
        <dbReference type="ARBA" id="ARBA00044280"/>
    </source>
</evidence>
<evidence type="ECO:0000256" key="5">
    <source>
        <dbReference type="ARBA" id="ARBA00009283"/>
    </source>
</evidence>
<evidence type="ECO:0000256" key="6">
    <source>
        <dbReference type="ARBA" id="ARBA00011748"/>
    </source>
</evidence>
<evidence type="ECO:0000256" key="11">
    <source>
        <dbReference type="ARBA" id="ARBA00022837"/>
    </source>
</evidence>
<comment type="catalytic activity">
    <reaction evidence="34">
        <text>a ribonucleoside 5'-diphosphate + H2O = a ribonucleoside 5'-phosphate + phosphate + H(+)</text>
        <dbReference type="Rhea" id="RHEA:36799"/>
        <dbReference type="ChEBI" id="CHEBI:15377"/>
        <dbReference type="ChEBI" id="CHEBI:15378"/>
        <dbReference type="ChEBI" id="CHEBI:43474"/>
        <dbReference type="ChEBI" id="CHEBI:57930"/>
        <dbReference type="ChEBI" id="CHEBI:58043"/>
    </reaction>
    <physiologicalReaction direction="left-to-right" evidence="34">
        <dbReference type="Rhea" id="RHEA:36800"/>
    </physiologicalReaction>
</comment>
<keyword evidence="10 45" id="KW-0378">Hydrolase</keyword>
<evidence type="ECO:0000256" key="12">
    <source>
        <dbReference type="ARBA" id="ARBA00022840"/>
    </source>
</evidence>
<evidence type="ECO:0000256" key="27">
    <source>
        <dbReference type="ARBA" id="ARBA00047627"/>
    </source>
</evidence>
<dbReference type="Proteomes" id="UP000824782">
    <property type="component" value="Unassembled WGS sequence"/>
</dbReference>
<evidence type="ECO:0000256" key="35">
    <source>
        <dbReference type="ARBA" id="ARBA00049104"/>
    </source>
</evidence>
<feature type="active site" description="Proton acceptor" evidence="43">
    <location>
        <position position="61"/>
    </location>
</feature>
<feature type="non-terminal residue" evidence="46">
    <location>
        <position position="150"/>
    </location>
</feature>
<evidence type="ECO:0000256" key="9">
    <source>
        <dbReference type="ARBA" id="ARBA00022741"/>
    </source>
</evidence>
<comment type="catalytic activity">
    <reaction evidence="40">
        <text>CTP + 2 H2O = CMP + 2 phosphate + 2 H(+)</text>
        <dbReference type="Rhea" id="RHEA:64908"/>
        <dbReference type="ChEBI" id="CHEBI:15377"/>
        <dbReference type="ChEBI" id="CHEBI:15378"/>
        <dbReference type="ChEBI" id="CHEBI:37563"/>
        <dbReference type="ChEBI" id="CHEBI:43474"/>
        <dbReference type="ChEBI" id="CHEBI:60377"/>
    </reaction>
    <physiologicalReaction direction="left-to-right" evidence="40">
        <dbReference type="Rhea" id="RHEA:64909"/>
    </physiologicalReaction>
</comment>
<dbReference type="AlphaFoldDB" id="A0AAV6YNK8"/>
<keyword evidence="14" id="KW-1133">Transmembrane helix</keyword>
<evidence type="ECO:0000313" key="46">
    <source>
        <dbReference type="EMBL" id="KAG8535378.1"/>
    </source>
</evidence>
<protein>
    <recommendedName>
        <fullName evidence="18">Ectonucleoside triphosphate diphosphohydrolase 1</fullName>
        <ecNumber evidence="7">3.6.1.5</ecNumber>
    </recommendedName>
    <alternativeName>
        <fullName evidence="23">ATP diphosphohydrolase</fullName>
    </alternativeName>
    <alternativeName>
        <fullName evidence="20">Ecto-ATP diphosphohydrolase 1</fullName>
    </alternativeName>
    <alternativeName>
        <fullName evidence="21">Ecto-apyrase</fullName>
    </alternativeName>
    <alternativeName>
        <fullName evidence="19">Lymphoid cell activation antigen</fullName>
    </alternativeName>
    <alternativeName>
        <fullName evidence="22">Nucleoside triphosphate diphosphohydrolase 1</fullName>
    </alternativeName>
</protein>
<comment type="similarity">
    <text evidence="5 45">Belongs to the GDA1/CD39 NTPase family.</text>
</comment>
<comment type="subcellular location">
    <subcellularLocation>
        <location evidence="4">Membrane</location>
        <location evidence="4">Caveola</location>
    </subcellularLocation>
    <subcellularLocation>
        <location evidence="3">Membrane</location>
        <topology evidence="3">Multi-pass membrane protein</topology>
    </subcellularLocation>
</comment>
<name>A0AAV6YNK8_ENGPU</name>
<comment type="catalytic activity">
    <reaction evidence="39">
        <text>GTP + 2 H2O = GMP + 2 phosphate + 2 H(+)</text>
        <dbReference type="Rhea" id="RHEA:64904"/>
        <dbReference type="ChEBI" id="CHEBI:15377"/>
        <dbReference type="ChEBI" id="CHEBI:15378"/>
        <dbReference type="ChEBI" id="CHEBI:37565"/>
        <dbReference type="ChEBI" id="CHEBI:43474"/>
        <dbReference type="ChEBI" id="CHEBI:58115"/>
    </reaction>
    <physiologicalReaction direction="left-to-right" evidence="39">
        <dbReference type="Rhea" id="RHEA:64905"/>
    </physiologicalReaction>
</comment>
<evidence type="ECO:0000256" key="8">
    <source>
        <dbReference type="ARBA" id="ARBA00022692"/>
    </source>
</evidence>
<dbReference type="EMBL" id="WNYA01068884">
    <property type="protein sequence ID" value="KAG8535378.1"/>
    <property type="molecule type" value="Genomic_DNA"/>
</dbReference>
<evidence type="ECO:0000256" key="36">
    <source>
        <dbReference type="ARBA" id="ARBA00049117"/>
    </source>
</evidence>
<evidence type="ECO:0000256" key="20">
    <source>
        <dbReference type="ARBA" id="ARBA00042147"/>
    </source>
</evidence>
<dbReference type="GO" id="GO:0004382">
    <property type="term" value="F:GDP phosphatase activity"/>
    <property type="evidence" value="ECO:0007669"/>
    <property type="project" value="TreeGrafter"/>
</dbReference>
<dbReference type="GO" id="GO:0005901">
    <property type="term" value="C:caveola"/>
    <property type="evidence" value="ECO:0007669"/>
    <property type="project" value="UniProtKB-SubCell"/>
</dbReference>
<evidence type="ECO:0000256" key="32">
    <source>
        <dbReference type="ARBA" id="ARBA00048517"/>
    </source>
</evidence>
<dbReference type="PROSITE" id="PS01238">
    <property type="entry name" value="GDA1_CD39_NTPASE"/>
    <property type="match status" value="1"/>
</dbReference>
<evidence type="ECO:0000256" key="21">
    <source>
        <dbReference type="ARBA" id="ARBA00042196"/>
    </source>
</evidence>
<evidence type="ECO:0000256" key="43">
    <source>
        <dbReference type="PIRSR" id="PIRSR600407-1"/>
    </source>
</evidence>
<dbReference type="GO" id="GO:0005524">
    <property type="term" value="F:ATP binding"/>
    <property type="evidence" value="ECO:0007669"/>
    <property type="project" value="UniProtKB-KW"/>
</dbReference>
<proteinExistence type="inferred from homology"/>
<dbReference type="EC" id="3.6.1.5" evidence="7"/>
<comment type="function">
    <text evidence="24">Catalyzes the hydrolysis of both di- and triphosphate nucleotides (NDPs and NTPs) and hydrolyze NTPs to nucleotide monophosphates (NMPs) in two distinct successive phosphate-releasing steps, with NDPs as intermediates and participates in the regulation of extracellular levels of nucleotides. By hydrolyzing proinflammatory ATP and platelet-activating ADP to AMP, it blocks platelet aggregation and supports blood flow.</text>
</comment>
<evidence type="ECO:0000256" key="3">
    <source>
        <dbReference type="ARBA" id="ARBA00004141"/>
    </source>
</evidence>
<comment type="catalytic activity">
    <reaction evidence="38">
        <text>UTP + 2 H2O = UMP + 2 phosphate + 2 H(+)</text>
        <dbReference type="Rhea" id="RHEA:64896"/>
        <dbReference type="ChEBI" id="CHEBI:15377"/>
        <dbReference type="ChEBI" id="CHEBI:15378"/>
        <dbReference type="ChEBI" id="CHEBI:43474"/>
        <dbReference type="ChEBI" id="CHEBI:46398"/>
        <dbReference type="ChEBI" id="CHEBI:57865"/>
    </reaction>
    <physiologicalReaction direction="left-to-right" evidence="38">
        <dbReference type="Rhea" id="RHEA:64897"/>
    </physiologicalReaction>
</comment>
<reference evidence="46" key="1">
    <citation type="thesis" date="2020" institute="ProQuest LLC" country="789 East Eisenhower Parkway, Ann Arbor, MI, USA">
        <title>Comparative Genomics and Chromosome Evolution.</title>
        <authorList>
            <person name="Mudd A.B."/>
        </authorList>
    </citation>
    <scope>NUCLEOTIDE SEQUENCE</scope>
    <source>
        <strain evidence="46">237g6f4</strain>
        <tissue evidence="46">Blood</tissue>
    </source>
</reference>
<evidence type="ECO:0000256" key="13">
    <source>
        <dbReference type="ARBA" id="ARBA00022842"/>
    </source>
</evidence>
<keyword evidence="47" id="KW-1185">Reference proteome</keyword>